<dbReference type="AlphaFoldDB" id="A0A0E2D921"/>
<evidence type="ECO:0000313" key="2">
    <source>
        <dbReference type="Proteomes" id="UP000001340"/>
    </source>
</evidence>
<accession>A0A0E2D921</accession>
<dbReference type="EMBL" id="AHNR02000014">
    <property type="protein sequence ID" value="EKR56391.1"/>
    <property type="molecule type" value="Genomic_DNA"/>
</dbReference>
<comment type="caution">
    <text evidence="1">The sequence shown here is derived from an EMBL/GenBank/DDBJ whole genome shotgun (WGS) entry which is preliminary data.</text>
</comment>
<evidence type="ECO:0000313" key="1">
    <source>
        <dbReference type="EMBL" id="EKR56391.1"/>
    </source>
</evidence>
<sequence length="47" mass="5689">MGILFYRLEIRSYLKNILEQLKSAFQTKVKYFIDDPSKNSHNSTRFF</sequence>
<gene>
    <name evidence="1" type="ORF">LEP1GSC105_4479</name>
</gene>
<organism evidence="1 2">
    <name type="scientific">Leptospira interrogans str. UI 12758</name>
    <dbReference type="NCBI Taxonomy" id="1049938"/>
    <lineage>
        <taxon>Bacteria</taxon>
        <taxon>Pseudomonadati</taxon>
        <taxon>Spirochaetota</taxon>
        <taxon>Spirochaetia</taxon>
        <taxon>Leptospirales</taxon>
        <taxon>Leptospiraceae</taxon>
        <taxon>Leptospira</taxon>
    </lineage>
</organism>
<name>A0A0E2D921_LEPIR</name>
<protein>
    <submittedName>
        <fullName evidence="1">Uncharacterized protein</fullName>
    </submittedName>
</protein>
<proteinExistence type="predicted"/>
<dbReference type="Proteomes" id="UP000001340">
    <property type="component" value="Unassembled WGS sequence"/>
</dbReference>
<reference evidence="1 2" key="1">
    <citation type="submission" date="2012-10" db="EMBL/GenBank/DDBJ databases">
        <authorList>
            <person name="Harkins D.M."/>
            <person name="Durkin A.S."/>
            <person name="Brinkac L.M."/>
            <person name="Haft D.H."/>
            <person name="Selengut J.D."/>
            <person name="Sanka R."/>
            <person name="DePew J."/>
            <person name="Purushe J."/>
            <person name="Chanthongthip A."/>
            <person name="Lattana O."/>
            <person name="Phetsouvanh R."/>
            <person name="Newton P.N."/>
            <person name="Vinetz J.M."/>
            <person name="Sutton G.G."/>
            <person name="Nierman W.C."/>
            <person name="Fouts D.E."/>
        </authorList>
    </citation>
    <scope>NUCLEOTIDE SEQUENCE [LARGE SCALE GENOMIC DNA]</scope>
    <source>
        <strain evidence="1 2">UI 12758</strain>
    </source>
</reference>